<protein>
    <submittedName>
        <fullName evidence="1">Uncharacterized protein</fullName>
    </submittedName>
</protein>
<proteinExistence type="predicted"/>
<evidence type="ECO:0000313" key="2">
    <source>
        <dbReference type="Proteomes" id="UP001063166"/>
    </source>
</evidence>
<dbReference type="EMBL" id="BRPK01000001">
    <property type="protein sequence ID" value="GLB33129.1"/>
    <property type="molecule type" value="Genomic_DNA"/>
</dbReference>
<gene>
    <name evidence="1" type="ORF">LshimejAT787_0100140</name>
</gene>
<keyword evidence="2" id="KW-1185">Reference proteome</keyword>
<name>A0A9P3UH37_LYOSH</name>
<dbReference type="Proteomes" id="UP001063166">
    <property type="component" value="Unassembled WGS sequence"/>
</dbReference>
<comment type="caution">
    <text evidence="1">The sequence shown here is derived from an EMBL/GenBank/DDBJ whole genome shotgun (WGS) entry which is preliminary data.</text>
</comment>
<organism evidence="1 2">
    <name type="scientific">Lyophyllum shimeji</name>
    <name type="common">Hon-shimeji</name>
    <name type="synonym">Tricholoma shimeji</name>
    <dbReference type="NCBI Taxonomy" id="47721"/>
    <lineage>
        <taxon>Eukaryota</taxon>
        <taxon>Fungi</taxon>
        <taxon>Dikarya</taxon>
        <taxon>Basidiomycota</taxon>
        <taxon>Agaricomycotina</taxon>
        <taxon>Agaricomycetes</taxon>
        <taxon>Agaricomycetidae</taxon>
        <taxon>Agaricales</taxon>
        <taxon>Tricholomatineae</taxon>
        <taxon>Lyophyllaceae</taxon>
        <taxon>Lyophyllum</taxon>
    </lineage>
</organism>
<accession>A0A9P3UH37</accession>
<sequence>MAAISDPNWAWEGAQGIVINSHPYPPRVHIVFYTECSSCVWLRRSRLFPALVAGFHYHPLLFELVMHDLRSPRAFEARR</sequence>
<reference evidence="1" key="1">
    <citation type="submission" date="2022-07" db="EMBL/GenBank/DDBJ databases">
        <title>The genome of Lyophyllum shimeji provides insight into the initial evolution of ectomycorrhizal fungal genome.</title>
        <authorList>
            <person name="Kobayashi Y."/>
            <person name="Shibata T."/>
            <person name="Hirakawa H."/>
            <person name="Shigenobu S."/>
            <person name="Nishiyama T."/>
            <person name="Yamada A."/>
            <person name="Hasebe M."/>
            <person name="Kawaguchi M."/>
        </authorList>
    </citation>
    <scope>NUCLEOTIDE SEQUENCE</scope>
    <source>
        <strain evidence="1">AT787</strain>
    </source>
</reference>
<dbReference type="AlphaFoldDB" id="A0A9P3UH37"/>
<evidence type="ECO:0000313" key="1">
    <source>
        <dbReference type="EMBL" id="GLB33129.1"/>
    </source>
</evidence>